<dbReference type="FunFam" id="3.10.10.10:FF:000007">
    <property type="entry name" value="Retrovirus-related Pol polyprotein from transposon 17.6-like Protein"/>
    <property type="match status" value="1"/>
</dbReference>
<dbReference type="GO" id="GO:0003964">
    <property type="term" value="F:RNA-directed DNA polymerase activity"/>
    <property type="evidence" value="ECO:0007669"/>
    <property type="project" value="UniProtKB-KW"/>
</dbReference>
<feature type="domain" description="Reverse transcriptase" evidence="10">
    <location>
        <begin position="498"/>
        <end position="677"/>
    </location>
</feature>
<dbReference type="Pfam" id="PF00665">
    <property type="entry name" value="rve"/>
    <property type="match status" value="1"/>
</dbReference>
<dbReference type="InterPro" id="IPR050951">
    <property type="entry name" value="Retrovirus_Pol_polyprotein"/>
</dbReference>
<dbReference type="Pfam" id="PF13975">
    <property type="entry name" value="gag-asp_proteas"/>
    <property type="match status" value="1"/>
</dbReference>
<evidence type="ECO:0000256" key="2">
    <source>
        <dbReference type="ARBA" id="ARBA00022670"/>
    </source>
</evidence>
<keyword evidence="4" id="KW-0548">Nucleotidyltransferase</keyword>
<dbReference type="CDD" id="cd09274">
    <property type="entry name" value="RNase_HI_RT_Ty3"/>
    <property type="match status" value="1"/>
</dbReference>
<evidence type="ECO:0000313" key="13">
    <source>
        <dbReference type="WBParaSite" id="SMTH1_15020.1"/>
    </source>
</evidence>
<evidence type="ECO:0000256" key="1">
    <source>
        <dbReference type="ARBA" id="ARBA00012493"/>
    </source>
</evidence>
<dbReference type="Proteomes" id="UP000050791">
    <property type="component" value="Unassembled WGS sequence"/>
</dbReference>
<dbReference type="EC" id="2.7.7.49" evidence="1"/>
<dbReference type="PROSITE" id="PS50878">
    <property type="entry name" value="RT_POL"/>
    <property type="match status" value="1"/>
</dbReference>
<dbReference type="InterPro" id="IPR043502">
    <property type="entry name" value="DNA/RNA_pol_sf"/>
</dbReference>
<dbReference type="InterPro" id="IPR041588">
    <property type="entry name" value="Integrase_H2C2"/>
</dbReference>
<organism evidence="12 13">
    <name type="scientific">Schistosoma mattheei</name>
    <dbReference type="NCBI Taxonomy" id="31246"/>
    <lineage>
        <taxon>Eukaryota</taxon>
        <taxon>Metazoa</taxon>
        <taxon>Spiralia</taxon>
        <taxon>Lophotrochozoa</taxon>
        <taxon>Platyhelminthes</taxon>
        <taxon>Trematoda</taxon>
        <taxon>Digenea</taxon>
        <taxon>Strigeidida</taxon>
        <taxon>Schistosomatoidea</taxon>
        <taxon>Schistosomatidae</taxon>
        <taxon>Schistosoma</taxon>
    </lineage>
</organism>
<name>A0AA85AW45_9TREM</name>
<dbReference type="InterPro" id="IPR041373">
    <property type="entry name" value="RT_RNaseH"/>
</dbReference>
<dbReference type="InterPro" id="IPR001969">
    <property type="entry name" value="Aspartic_peptidase_AS"/>
</dbReference>
<dbReference type="PROSITE" id="PS00141">
    <property type="entry name" value="ASP_PROTEASE"/>
    <property type="match status" value="1"/>
</dbReference>
<feature type="region of interest" description="Disordered" evidence="9">
    <location>
        <begin position="218"/>
        <end position="242"/>
    </location>
</feature>
<keyword evidence="3" id="KW-0808">Transferase</keyword>
<dbReference type="InterPro" id="IPR021109">
    <property type="entry name" value="Peptidase_aspartic_dom_sf"/>
</dbReference>
<evidence type="ECO:0000256" key="3">
    <source>
        <dbReference type="ARBA" id="ARBA00022679"/>
    </source>
</evidence>
<dbReference type="InterPro" id="IPR043128">
    <property type="entry name" value="Rev_trsase/Diguanyl_cyclase"/>
</dbReference>
<dbReference type="CDD" id="cd00303">
    <property type="entry name" value="retropepsin_like"/>
    <property type="match status" value="1"/>
</dbReference>
<dbReference type="SUPFAM" id="SSF50630">
    <property type="entry name" value="Acid proteases"/>
    <property type="match status" value="1"/>
</dbReference>
<evidence type="ECO:0000256" key="6">
    <source>
        <dbReference type="ARBA" id="ARBA00022759"/>
    </source>
</evidence>
<protein>
    <recommendedName>
        <fullName evidence="1">RNA-directed DNA polymerase</fullName>
        <ecNumber evidence="1">2.7.7.49</ecNumber>
    </recommendedName>
</protein>
<dbReference type="WBParaSite" id="SMTH1_89020.1">
    <property type="protein sequence ID" value="SMTH1_89020.1"/>
    <property type="gene ID" value="SMTH1_89020"/>
</dbReference>
<dbReference type="InterPro" id="IPR001584">
    <property type="entry name" value="Integrase_cat-core"/>
</dbReference>
<dbReference type="Pfam" id="PF17921">
    <property type="entry name" value="Integrase_H2C2"/>
    <property type="match status" value="1"/>
</dbReference>
<keyword evidence="6" id="KW-0255">Endonuclease</keyword>
<dbReference type="Gene3D" id="3.30.420.10">
    <property type="entry name" value="Ribonuclease H-like superfamily/Ribonuclease H"/>
    <property type="match status" value="1"/>
</dbReference>
<dbReference type="FunFam" id="3.30.420.10:FF:000032">
    <property type="entry name" value="Retrovirus-related Pol polyprotein from transposon 297-like Protein"/>
    <property type="match status" value="1"/>
</dbReference>
<dbReference type="PANTHER" id="PTHR37984">
    <property type="entry name" value="PROTEIN CBG26694"/>
    <property type="match status" value="1"/>
</dbReference>
<dbReference type="Gene3D" id="3.10.10.10">
    <property type="entry name" value="HIV Type 1 Reverse Transcriptase, subunit A, domain 1"/>
    <property type="match status" value="1"/>
</dbReference>
<sequence>MEVFMSKHDEPPAIPGKLTVNTTPRQPPLLGVSSDYDIWKIRVMTCLRRVPTSEHFDYLLSYLDDEAAKRATANGFTACNSPSQNWKILDECFSLKVDTQQSAIQFLSRHQKPHESPIDYLHSLQQIATQAFPSLDILGREEITRSRFIEGLLPGALREHLLRVPPADTADLKRTALRFLTAERLSVPLATYRPTVMTIDEATEPNLQDSFQSAAAIREFPDRNSRRGQPTSTWNGRSSRDNYRGQQTECFYCRRFGKNAKKCGHNRVKNRGKQCRLHISSCYVKHLCPVTIKGRVQSTEINILLDTGASVSLIKEDLLQKLNHSTQRKQCSSTLITASGEPLKACSKIGLELTVDKKPFQHEFWVCPTLTWDMILGVDFMLKYQVSIHMNKSEASIGGVVVQIQHHEIPTKSVAQVGISEIVRQVQDNKIIIEKDRRATTAVLQQFSSVFSENISGNRTTTVQHSILTGDHTPLRQPPRRVPVHYQPQLESMVKDMLEKKIIVPSSSPWASPIVLVKKKDSSLRLCVDYRRLNAITKRDSFPLPRIDATLDAMKGARWFSTLDLASGYWQVEVRPQDRKKTAFTVPNGLYEFQVMPFGLTNAPATFQRLMQTVLHGLVPHQCLIYLDDIIVYGRTPEQHNANLKAVLQRIKQHNLKVKPSKCRLLQKEVLFLGHRITEDGVATDQGKTSAIINWPQPKSAEDVRSFLGLASYYRRFVRDFASLAAPLHRLTHKGRTFLWTTECQQAFSTLKSCLAAPPVLAFPDTSAKAGEFILDTDASSSAIGAVLSQIAVDGQERVIAYASRRLDKRETRYSTTRREMLALVKFSQHFRHYLLGRPFRVRTDHRALQWLRSFREPEGQVARWQERLQEFDFTCEYRPGSRHTNADSLSRIPYSPDTISAVLSTAPEIDWPSLQAEDPDLRFIYQRQLHGNNKPSMAELKDHSLATRRLCAKWGGLRLYEDTLFIVSESKQPLLIVPRIQVQNIMEQVHRELGHSGTRKTEHAICGRFWWPSIHEDVAEFCKNCSTCYAIKSPRQIPRAPLVPMTTEGPHQRVGIDIMGPLTTSKNGNRYLLVMVDYFSKWCEAVPIPQQDALTVTRAFIDHWVSRYGAPLSLHSDQGSAFESHLVAQVCRLLGIRKTHTTAYHPEGNGLVERTNRTIKALLQSFINKSSTEGWDDVIPQCLLAYRSSVHGSTGFSPATLLFGHELRLPVELQIPLLPCEIQDHVVYIRNLRSRLADAYRLVKINLQNASKHQKDVYDRKTNGPVYKPGDRVWLHRPLAPPGTCSKFHHPWQGPYEVVFMRSPTTFVLRNLQRPQDDVITVHYNQLKPDKTTVHLDTPFVNPPTAVSHYEVPPEGGVAYPCPAPGTEDSAS</sequence>
<dbReference type="InterPro" id="IPR036397">
    <property type="entry name" value="RNaseH_sf"/>
</dbReference>
<evidence type="ECO:0000259" key="11">
    <source>
        <dbReference type="PROSITE" id="PS50994"/>
    </source>
</evidence>
<feature type="compositionally biased region" description="Polar residues" evidence="9">
    <location>
        <begin position="227"/>
        <end position="237"/>
    </location>
</feature>
<evidence type="ECO:0000256" key="5">
    <source>
        <dbReference type="ARBA" id="ARBA00022722"/>
    </source>
</evidence>
<keyword evidence="8" id="KW-0695">RNA-directed DNA polymerase</keyword>
<dbReference type="CDD" id="cd01647">
    <property type="entry name" value="RT_LTR"/>
    <property type="match status" value="1"/>
</dbReference>
<dbReference type="FunFam" id="1.10.340.70:FF:000001">
    <property type="entry name" value="Retrovirus-related Pol polyprotein from transposon gypsy-like Protein"/>
    <property type="match status" value="1"/>
</dbReference>
<dbReference type="WBParaSite" id="SMTH1_15020.1">
    <property type="protein sequence ID" value="SMTH1_15020.1"/>
    <property type="gene ID" value="SMTH1_15020"/>
</dbReference>
<dbReference type="Pfam" id="PF00078">
    <property type="entry name" value="RVT_1"/>
    <property type="match status" value="1"/>
</dbReference>
<evidence type="ECO:0000256" key="9">
    <source>
        <dbReference type="SAM" id="MobiDB-lite"/>
    </source>
</evidence>
<dbReference type="Pfam" id="PF17917">
    <property type="entry name" value="RT_RNaseH"/>
    <property type="match status" value="1"/>
</dbReference>
<evidence type="ECO:0000256" key="8">
    <source>
        <dbReference type="ARBA" id="ARBA00022918"/>
    </source>
</evidence>
<dbReference type="GO" id="GO:0015074">
    <property type="term" value="P:DNA integration"/>
    <property type="evidence" value="ECO:0007669"/>
    <property type="project" value="InterPro"/>
</dbReference>
<evidence type="ECO:0000259" key="10">
    <source>
        <dbReference type="PROSITE" id="PS50878"/>
    </source>
</evidence>
<evidence type="ECO:0000256" key="4">
    <source>
        <dbReference type="ARBA" id="ARBA00022695"/>
    </source>
</evidence>
<dbReference type="WBParaSite" id="SMTH1_60540.1">
    <property type="protein sequence ID" value="SMTH1_60540.1"/>
    <property type="gene ID" value="SMTH1_60540"/>
</dbReference>
<evidence type="ECO:0000313" key="12">
    <source>
        <dbReference type="Proteomes" id="UP000050791"/>
    </source>
</evidence>
<reference evidence="13 14" key="1">
    <citation type="submission" date="2023-11" db="UniProtKB">
        <authorList>
            <consortium name="WormBaseParasite"/>
        </authorList>
    </citation>
    <scope>IDENTIFICATION</scope>
</reference>
<dbReference type="FunFam" id="3.30.70.270:FF:000045">
    <property type="entry name" value="Transposon Tf2-7 polyprotein"/>
    <property type="match status" value="1"/>
</dbReference>
<dbReference type="GO" id="GO:0003676">
    <property type="term" value="F:nucleic acid binding"/>
    <property type="evidence" value="ECO:0007669"/>
    <property type="project" value="InterPro"/>
</dbReference>
<dbReference type="SUPFAM" id="SSF53098">
    <property type="entry name" value="Ribonuclease H-like"/>
    <property type="match status" value="1"/>
</dbReference>
<dbReference type="GO" id="GO:0006508">
    <property type="term" value="P:proteolysis"/>
    <property type="evidence" value="ECO:0007669"/>
    <property type="project" value="UniProtKB-KW"/>
</dbReference>
<dbReference type="InterPro" id="IPR000477">
    <property type="entry name" value="RT_dom"/>
</dbReference>
<dbReference type="GO" id="GO:0004519">
    <property type="term" value="F:endonuclease activity"/>
    <property type="evidence" value="ECO:0007669"/>
    <property type="project" value="UniProtKB-KW"/>
</dbReference>
<keyword evidence="5" id="KW-0540">Nuclease</keyword>
<dbReference type="Gene3D" id="3.10.20.370">
    <property type="match status" value="1"/>
</dbReference>
<proteinExistence type="predicted"/>
<dbReference type="SUPFAM" id="SSF56672">
    <property type="entry name" value="DNA/RNA polymerases"/>
    <property type="match status" value="1"/>
</dbReference>
<dbReference type="PROSITE" id="PS50994">
    <property type="entry name" value="INTEGRASE"/>
    <property type="match status" value="1"/>
</dbReference>
<feature type="domain" description="Integrase catalytic" evidence="11">
    <location>
        <begin position="1047"/>
        <end position="1207"/>
    </location>
</feature>
<accession>A0AA85AW45</accession>
<dbReference type="InterPro" id="IPR012337">
    <property type="entry name" value="RNaseH-like_sf"/>
</dbReference>
<dbReference type="Gene3D" id="2.40.70.10">
    <property type="entry name" value="Acid Proteases"/>
    <property type="match status" value="1"/>
</dbReference>
<dbReference type="Gene3D" id="1.10.340.70">
    <property type="match status" value="1"/>
</dbReference>
<keyword evidence="7" id="KW-0378">Hydrolase</keyword>
<dbReference type="PANTHER" id="PTHR37984:SF5">
    <property type="entry name" value="PROTEIN NYNRIN-LIKE"/>
    <property type="match status" value="1"/>
</dbReference>
<keyword evidence="2" id="KW-0645">Protease</keyword>
<evidence type="ECO:0000313" key="14">
    <source>
        <dbReference type="WBParaSite" id="SMTH1_60540.1"/>
    </source>
</evidence>
<dbReference type="Gene3D" id="3.30.70.270">
    <property type="match status" value="2"/>
</dbReference>
<dbReference type="FunFam" id="3.10.20.370:FF:000001">
    <property type="entry name" value="Retrovirus-related Pol polyprotein from transposon 17.6-like protein"/>
    <property type="match status" value="1"/>
</dbReference>
<dbReference type="GO" id="GO:0004190">
    <property type="term" value="F:aspartic-type endopeptidase activity"/>
    <property type="evidence" value="ECO:0007669"/>
    <property type="project" value="InterPro"/>
</dbReference>
<evidence type="ECO:0000256" key="7">
    <source>
        <dbReference type="ARBA" id="ARBA00022801"/>
    </source>
</evidence>